<keyword evidence="8" id="KW-1185">Reference proteome</keyword>
<dbReference type="InterPro" id="IPR036059">
    <property type="entry name" value="TldD/PmbA_sf"/>
</dbReference>
<dbReference type="GO" id="GO:0008237">
    <property type="term" value="F:metallopeptidase activity"/>
    <property type="evidence" value="ECO:0007669"/>
    <property type="project" value="UniProtKB-KW"/>
</dbReference>
<keyword evidence="4" id="KW-0482">Metalloprotease</keyword>
<evidence type="ECO:0000256" key="4">
    <source>
        <dbReference type="ARBA" id="ARBA00023049"/>
    </source>
</evidence>
<feature type="domain" description="Metalloprotease TldD/E N-terminal" evidence="5">
    <location>
        <begin position="21"/>
        <end position="83"/>
    </location>
</feature>
<dbReference type="Pfam" id="PF19289">
    <property type="entry name" value="PmbA_TldD_3rd"/>
    <property type="match status" value="1"/>
</dbReference>
<organism evidence="7 8">
    <name type="scientific">Aphanothece hegewaldii CCALA 016</name>
    <dbReference type="NCBI Taxonomy" id="2107694"/>
    <lineage>
        <taxon>Bacteria</taxon>
        <taxon>Bacillati</taxon>
        <taxon>Cyanobacteriota</taxon>
        <taxon>Cyanophyceae</taxon>
        <taxon>Oscillatoriophycideae</taxon>
        <taxon>Chroococcales</taxon>
        <taxon>Aphanothecaceae</taxon>
        <taxon>Aphanothece</taxon>
    </lineage>
</organism>
<dbReference type="GO" id="GO:0006508">
    <property type="term" value="P:proteolysis"/>
    <property type="evidence" value="ECO:0007669"/>
    <property type="project" value="UniProtKB-KW"/>
</dbReference>
<name>A0A2T1LRZ8_9CHRO</name>
<evidence type="ECO:0000313" key="7">
    <source>
        <dbReference type="EMBL" id="PSF32106.1"/>
    </source>
</evidence>
<dbReference type="OrthoDB" id="9803213at2"/>
<comment type="similarity">
    <text evidence="1">Belongs to the peptidase U62 family.</text>
</comment>
<accession>A0A2T1LRZ8</accession>
<dbReference type="PANTHER" id="PTHR30624">
    <property type="entry name" value="UNCHARACTERIZED PROTEIN TLDD AND PMBA"/>
    <property type="match status" value="1"/>
</dbReference>
<comment type="caution">
    <text evidence="7">The sequence shown here is derived from an EMBL/GenBank/DDBJ whole genome shotgun (WGS) entry which is preliminary data.</text>
</comment>
<dbReference type="EMBL" id="PXOH01000039">
    <property type="protein sequence ID" value="PSF32106.1"/>
    <property type="molecule type" value="Genomic_DNA"/>
</dbReference>
<dbReference type="Pfam" id="PF01523">
    <property type="entry name" value="PmbA_TldD_1st"/>
    <property type="match status" value="1"/>
</dbReference>
<evidence type="ECO:0000259" key="6">
    <source>
        <dbReference type="Pfam" id="PF19289"/>
    </source>
</evidence>
<evidence type="ECO:0000259" key="5">
    <source>
        <dbReference type="Pfam" id="PF01523"/>
    </source>
</evidence>
<evidence type="ECO:0000256" key="1">
    <source>
        <dbReference type="ARBA" id="ARBA00005836"/>
    </source>
</evidence>
<dbReference type="Gene3D" id="3.30.2290.10">
    <property type="entry name" value="PmbA/TldD superfamily"/>
    <property type="match status" value="1"/>
</dbReference>
<dbReference type="RefSeq" id="WP_106459052.1">
    <property type="nucleotide sequence ID" value="NZ_PXOH01000039.1"/>
</dbReference>
<keyword evidence="2 7" id="KW-0645">Protease</keyword>
<evidence type="ECO:0000256" key="2">
    <source>
        <dbReference type="ARBA" id="ARBA00022670"/>
    </source>
</evidence>
<dbReference type="PANTHER" id="PTHR30624:SF10">
    <property type="entry name" value="CONSERVED PROTEIN"/>
    <property type="match status" value="1"/>
</dbReference>
<evidence type="ECO:0000313" key="8">
    <source>
        <dbReference type="Proteomes" id="UP000239001"/>
    </source>
</evidence>
<reference evidence="7 8" key="2">
    <citation type="submission" date="2018-03" db="EMBL/GenBank/DDBJ databases">
        <authorList>
            <person name="Keele B.F."/>
        </authorList>
    </citation>
    <scope>NUCLEOTIDE SEQUENCE [LARGE SCALE GENOMIC DNA]</scope>
    <source>
        <strain evidence="7 8">CCALA 016</strain>
    </source>
</reference>
<protein>
    <submittedName>
        <fullName evidence="7">Zn-dependent protease</fullName>
    </submittedName>
</protein>
<dbReference type="GO" id="GO:0005829">
    <property type="term" value="C:cytosol"/>
    <property type="evidence" value="ECO:0007669"/>
    <property type="project" value="TreeGrafter"/>
</dbReference>
<dbReference type="InterPro" id="IPR002510">
    <property type="entry name" value="Metalloprtase-TldD/E_N"/>
</dbReference>
<dbReference type="InterPro" id="IPR035068">
    <property type="entry name" value="TldD/PmbA_N"/>
</dbReference>
<dbReference type="InterPro" id="IPR045569">
    <property type="entry name" value="Metalloprtase-TldD/E_C"/>
</dbReference>
<dbReference type="InterPro" id="IPR051463">
    <property type="entry name" value="Peptidase_U62_metallo"/>
</dbReference>
<evidence type="ECO:0000256" key="3">
    <source>
        <dbReference type="ARBA" id="ARBA00022801"/>
    </source>
</evidence>
<gene>
    <name evidence="7" type="ORF">C7H19_21930</name>
</gene>
<dbReference type="AlphaFoldDB" id="A0A2T1LRZ8"/>
<dbReference type="Proteomes" id="UP000239001">
    <property type="component" value="Unassembled WGS sequence"/>
</dbReference>
<sequence>MEFLLAQALQNLNISADWVGLRQVKETTTTRYIRDGKPQSNGKDYTSGVIVEVLVNGQFGYGATNRLDQDSIQQAAEIARNQALAASKWAVHSFTESVRPKAVGKYQSPLLKPFDFLTPADLNHLLIQVCQTLNVSDQIVKTSASAQIIETEQLFVSSNGSNVEQTFFMIATDYSATAQDGNIIQKRTDNGMLAHSYQVGMEVFDPDSVLTRARHIGQQAIELIQAEDCPNTTTTLVLAPDQMMLQIHESIGHPLELDRILGDERNYAGSSFVKLSDFGHLVYGSPLMNVTFDPTVSGEFASYAFDDAGATAKREYLIKDGILQRGLGSLESQVRTQIPGVANFRASSWNRAPIDRMANLNLEPGDASFDEIISSIESGVYMESNRSWSIDDYRNKFQFGCEYARLIENGKLTKPLKNPNYRGVTNPFWRGLVKVGDRSTMGIFGTPYCGKGEPNQVIRVGHASPVCAFQNIEVFGGVA</sequence>
<keyword evidence="3" id="KW-0378">Hydrolase</keyword>
<feature type="domain" description="Metalloprotease TldD/E C-terminal" evidence="6">
    <location>
        <begin position="233"/>
        <end position="448"/>
    </location>
</feature>
<dbReference type="SUPFAM" id="SSF111283">
    <property type="entry name" value="Putative modulator of DNA gyrase, PmbA/TldD"/>
    <property type="match status" value="1"/>
</dbReference>
<proteinExistence type="inferred from homology"/>
<reference evidence="7 8" key="1">
    <citation type="submission" date="2018-03" db="EMBL/GenBank/DDBJ databases">
        <title>The ancient ancestry and fast evolution of plastids.</title>
        <authorList>
            <person name="Moore K.R."/>
            <person name="Magnabosco C."/>
            <person name="Momper L."/>
            <person name="Gold D.A."/>
            <person name="Bosak T."/>
            <person name="Fournier G.P."/>
        </authorList>
    </citation>
    <scope>NUCLEOTIDE SEQUENCE [LARGE SCALE GENOMIC DNA]</scope>
    <source>
        <strain evidence="7 8">CCALA 016</strain>
    </source>
</reference>